<keyword evidence="2" id="KW-1185">Reference proteome</keyword>
<dbReference type="SUPFAM" id="SSF51735">
    <property type="entry name" value="NAD(P)-binding Rossmann-fold domains"/>
    <property type="match status" value="1"/>
</dbReference>
<proteinExistence type="predicted"/>
<dbReference type="InterPro" id="IPR036291">
    <property type="entry name" value="NAD(P)-bd_dom_sf"/>
</dbReference>
<reference evidence="1 2" key="1">
    <citation type="submission" date="2017-10" db="EMBL/GenBank/DDBJ databases">
        <authorList>
            <consortium name="Urmite Genomes"/>
        </authorList>
    </citation>
    <scope>NUCLEOTIDE SEQUENCE [LARGE SCALE GENOMIC DNA]</scope>
    <source>
        <strain evidence="1 2">FB-527</strain>
    </source>
</reference>
<evidence type="ECO:0000313" key="2">
    <source>
        <dbReference type="Proteomes" id="UP000554965"/>
    </source>
</evidence>
<dbReference type="EMBL" id="OCTY01000002">
    <property type="protein sequence ID" value="SOJ57276.1"/>
    <property type="molecule type" value="Genomic_DNA"/>
</dbReference>
<accession>A0A7Z7NBZ2</accession>
<name>A0A7Z7NBZ2_9MYCO</name>
<evidence type="ECO:0000313" key="1">
    <source>
        <dbReference type="EMBL" id="SOJ57276.1"/>
    </source>
</evidence>
<dbReference type="EC" id="1.1.1.-" evidence="1"/>
<dbReference type="InterPro" id="IPR002347">
    <property type="entry name" value="SDR_fam"/>
</dbReference>
<dbReference type="Gene3D" id="3.40.50.720">
    <property type="entry name" value="NAD(P)-binding Rossmann-like Domain"/>
    <property type="match status" value="1"/>
</dbReference>
<sequence length="59" mass="6037">MICASAASVVMSLPQPIARTPNMLGNPEDVTNAVVWLAADDAVCITGQAHAVDGGWTAQ</sequence>
<dbReference type="RefSeq" id="WP_186244729.1">
    <property type="nucleotide sequence ID" value="NZ_OCTY01000002.1"/>
</dbReference>
<gene>
    <name evidence="1" type="ORF">MSIMFB_04752</name>
</gene>
<comment type="caution">
    <text evidence="1">The sequence shown here is derived from an EMBL/GenBank/DDBJ whole genome shotgun (WGS) entry which is preliminary data.</text>
</comment>
<dbReference type="Pfam" id="PF13561">
    <property type="entry name" value="adh_short_C2"/>
    <property type="match status" value="1"/>
</dbReference>
<dbReference type="GO" id="GO:0016491">
    <property type="term" value="F:oxidoreductase activity"/>
    <property type="evidence" value="ECO:0007669"/>
    <property type="project" value="UniProtKB-KW"/>
</dbReference>
<organism evidence="1 2">
    <name type="scientific">Mycobacterium simulans</name>
    <dbReference type="NCBI Taxonomy" id="627089"/>
    <lineage>
        <taxon>Bacteria</taxon>
        <taxon>Bacillati</taxon>
        <taxon>Actinomycetota</taxon>
        <taxon>Actinomycetes</taxon>
        <taxon>Mycobacteriales</taxon>
        <taxon>Mycobacteriaceae</taxon>
        <taxon>Mycobacterium</taxon>
    </lineage>
</organism>
<keyword evidence="1" id="KW-0560">Oxidoreductase</keyword>
<dbReference type="Proteomes" id="UP000554965">
    <property type="component" value="Unassembled WGS sequence"/>
</dbReference>
<dbReference type="AlphaFoldDB" id="A0A7Z7NBZ2"/>
<protein>
    <submittedName>
        <fullName evidence="1">2-keto-3-deoxy-L-fuconate dehydrogenase</fullName>
        <ecNumber evidence="1">1.1.1.-</ecNumber>
    </submittedName>
</protein>